<keyword evidence="1" id="KW-0732">Signal</keyword>
<evidence type="ECO:0000313" key="4">
    <source>
        <dbReference type="Proteomes" id="UP001498476"/>
    </source>
</evidence>
<sequence>MKFSVAGLLTIFSLTATTSAKGINCEGSSQCGFFAANGMKEMVDLIGKIDEKKHSWANDQQQIACVENQCAFLQKTGGAPISSIKTLIKQLYDHGCNGCGSIPLFYPKDNNVDNGELTVNWAGRPCTGDGGLKAICPAFR</sequence>
<dbReference type="InterPro" id="IPR011329">
    <property type="entry name" value="Killer_tox_Kp4/SMK"/>
</dbReference>
<dbReference type="SUPFAM" id="SSF55221">
    <property type="entry name" value="Yeast killer toxins"/>
    <property type="match status" value="1"/>
</dbReference>
<comment type="caution">
    <text evidence="3">The sequence shown here is derived from an EMBL/GenBank/DDBJ whole genome shotgun (WGS) entry which is preliminary data.</text>
</comment>
<feature type="domain" description="Killer toxin Kp4" evidence="2">
    <location>
        <begin position="9"/>
        <end position="121"/>
    </location>
</feature>
<protein>
    <recommendedName>
        <fullName evidence="2">Killer toxin Kp4 domain-containing protein</fullName>
    </recommendedName>
</protein>
<dbReference type="Pfam" id="PF09044">
    <property type="entry name" value="Kp4"/>
    <property type="match status" value="1"/>
</dbReference>
<dbReference type="Proteomes" id="UP001498476">
    <property type="component" value="Unassembled WGS sequence"/>
</dbReference>
<accession>A0ABR1GT20</accession>
<feature type="chain" id="PRO_5046380798" description="Killer toxin Kp4 domain-containing protein" evidence="1">
    <location>
        <begin position="21"/>
        <end position="140"/>
    </location>
</feature>
<reference evidence="3 4" key="1">
    <citation type="journal article" date="2025" name="Microbiol. Resour. Announc.">
        <title>Draft genome sequences for Neonectria magnoliae and Neonectria punicea, canker pathogens of Liriodendron tulipifera and Acer saccharum in West Virginia.</title>
        <authorList>
            <person name="Petronek H.M."/>
            <person name="Kasson M.T."/>
            <person name="Metheny A.M."/>
            <person name="Stauder C.M."/>
            <person name="Lovett B."/>
            <person name="Lynch S.C."/>
            <person name="Garnas J.R."/>
            <person name="Kasson L.R."/>
            <person name="Stajich J.E."/>
        </authorList>
    </citation>
    <scope>NUCLEOTIDE SEQUENCE [LARGE SCALE GENOMIC DNA]</scope>
    <source>
        <strain evidence="3 4">NRRL 64653</strain>
    </source>
</reference>
<proteinExistence type="predicted"/>
<dbReference type="Gene3D" id="3.30.430.10">
    <property type="entry name" value="Killer Toxin P4, subunit A"/>
    <property type="match status" value="1"/>
</dbReference>
<dbReference type="EMBL" id="JAZAVJ010000183">
    <property type="protein sequence ID" value="KAK7408550.1"/>
    <property type="molecule type" value="Genomic_DNA"/>
</dbReference>
<gene>
    <name evidence="3" type="ORF">QQX98_009311</name>
</gene>
<organism evidence="3 4">
    <name type="scientific">Neonectria punicea</name>
    <dbReference type="NCBI Taxonomy" id="979145"/>
    <lineage>
        <taxon>Eukaryota</taxon>
        <taxon>Fungi</taxon>
        <taxon>Dikarya</taxon>
        <taxon>Ascomycota</taxon>
        <taxon>Pezizomycotina</taxon>
        <taxon>Sordariomycetes</taxon>
        <taxon>Hypocreomycetidae</taxon>
        <taxon>Hypocreales</taxon>
        <taxon>Nectriaceae</taxon>
        <taxon>Neonectria</taxon>
    </lineage>
</organism>
<feature type="signal peptide" evidence="1">
    <location>
        <begin position="1"/>
        <end position="20"/>
    </location>
</feature>
<evidence type="ECO:0000313" key="3">
    <source>
        <dbReference type="EMBL" id="KAK7408550.1"/>
    </source>
</evidence>
<name>A0ABR1GT20_9HYPO</name>
<keyword evidence="4" id="KW-1185">Reference proteome</keyword>
<evidence type="ECO:0000259" key="2">
    <source>
        <dbReference type="Pfam" id="PF09044"/>
    </source>
</evidence>
<dbReference type="InterPro" id="IPR015131">
    <property type="entry name" value="Killer_tox_Kp4"/>
</dbReference>
<evidence type="ECO:0000256" key="1">
    <source>
        <dbReference type="SAM" id="SignalP"/>
    </source>
</evidence>